<evidence type="ECO:0000313" key="10">
    <source>
        <dbReference type="EMBL" id="GGS57230.1"/>
    </source>
</evidence>
<dbReference type="GO" id="GO:0004674">
    <property type="term" value="F:protein serine/threonine kinase activity"/>
    <property type="evidence" value="ECO:0007669"/>
    <property type="project" value="UniProtKB-KW"/>
</dbReference>
<dbReference type="PANTHER" id="PTHR43671">
    <property type="entry name" value="SERINE/THREONINE-PROTEIN KINASE NEK"/>
    <property type="match status" value="1"/>
</dbReference>
<keyword evidence="3" id="KW-0808">Transferase</keyword>
<dbReference type="Gene3D" id="3.30.200.20">
    <property type="entry name" value="Phosphorylase Kinase, domain 1"/>
    <property type="match status" value="1"/>
</dbReference>
<evidence type="ECO:0000256" key="5">
    <source>
        <dbReference type="ARBA" id="ARBA00022777"/>
    </source>
</evidence>
<comment type="catalytic activity">
    <reaction evidence="7">
        <text>L-threonyl-[protein] + ATP = O-phospho-L-threonyl-[protein] + ADP + H(+)</text>
        <dbReference type="Rhea" id="RHEA:46608"/>
        <dbReference type="Rhea" id="RHEA-COMP:11060"/>
        <dbReference type="Rhea" id="RHEA-COMP:11605"/>
        <dbReference type="ChEBI" id="CHEBI:15378"/>
        <dbReference type="ChEBI" id="CHEBI:30013"/>
        <dbReference type="ChEBI" id="CHEBI:30616"/>
        <dbReference type="ChEBI" id="CHEBI:61977"/>
        <dbReference type="ChEBI" id="CHEBI:456216"/>
        <dbReference type="EC" id="2.7.11.1"/>
    </reaction>
</comment>
<evidence type="ECO:0000256" key="6">
    <source>
        <dbReference type="ARBA" id="ARBA00022840"/>
    </source>
</evidence>
<comment type="catalytic activity">
    <reaction evidence="8">
        <text>L-seryl-[protein] + ATP = O-phospho-L-seryl-[protein] + ADP + H(+)</text>
        <dbReference type="Rhea" id="RHEA:17989"/>
        <dbReference type="Rhea" id="RHEA-COMP:9863"/>
        <dbReference type="Rhea" id="RHEA-COMP:11604"/>
        <dbReference type="ChEBI" id="CHEBI:15378"/>
        <dbReference type="ChEBI" id="CHEBI:29999"/>
        <dbReference type="ChEBI" id="CHEBI:30616"/>
        <dbReference type="ChEBI" id="CHEBI:83421"/>
        <dbReference type="ChEBI" id="CHEBI:456216"/>
        <dbReference type="EC" id="2.7.11.1"/>
    </reaction>
</comment>
<comment type="caution">
    <text evidence="10">The sequence shown here is derived from an EMBL/GenBank/DDBJ whole genome shotgun (WGS) entry which is preliminary data.</text>
</comment>
<dbReference type="InterPro" id="IPR050660">
    <property type="entry name" value="NEK_Ser/Thr_kinase"/>
</dbReference>
<gene>
    <name evidence="10" type="ORF">GCM10010171_60210</name>
</gene>
<evidence type="ECO:0000256" key="8">
    <source>
        <dbReference type="ARBA" id="ARBA00048679"/>
    </source>
</evidence>
<evidence type="ECO:0000256" key="2">
    <source>
        <dbReference type="ARBA" id="ARBA00022527"/>
    </source>
</evidence>
<dbReference type="InterPro" id="IPR000719">
    <property type="entry name" value="Prot_kinase_dom"/>
</dbReference>
<reference evidence="10" key="2">
    <citation type="submission" date="2020-09" db="EMBL/GenBank/DDBJ databases">
        <authorList>
            <person name="Sun Q."/>
            <person name="Ohkuma M."/>
        </authorList>
    </citation>
    <scope>NUCLEOTIDE SEQUENCE</scope>
    <source>
        <strain evidence="10">JCM 3276</strain>
    </source>
</reference>
<proteinExistence type="predicted"/>
<dbReference type="AlphaFoldDB" id="A0A918LJI0"/>
<evidence type="ECO:0000256" key="4">
    <source>
        <dbReference type="ARBA" id="ARBA00022741"/>
    </source>
</evidence>
<dbReference type="InterPro" id="IPR011009">
    <property type="entry name" value="Kinase-like_dom_sf"/>
</dbReference>
<evidence type="ECO:0000259" key="9">
    <source>
        <dbReference type="PROSITE" id="PS50011"/>
    </source>
</evidence>
<dbReference type="SUPFAM" id="SSF56112">
    <property type="entry name" value="Protein kinase-like (PK-like)"/>
    <property type="match status" value="1"/>
</dbReference>
<keyword evidence="11" id="KW-1185">Reference proteome</keyword>
<keyword evidence="2" id="KW-0723">Serine/threonine-protein kinase</keyword>
<sequence length="317" mass="32663">MRWQDRYRVTGRLGVGPMGEVVGAVRGDGVPAEVAVKLLRRDLAARPGTGRLLRELVGRVHGVGGDHLVAVWDSFCDGEVAGLVMDLAEGQSLRGRLAVRGPLPPAGVAATGARIAAALSDLHRRRFAHLAVKPENVLVDGERVRLTGHCVVPLLLAADGPDAVLLNSPQYTAPEIPLRAPVGPPADLYALGVVLYELCCGVPPLAGRGATDLVHLLPSRPGGVPDALWSVIAALLARNPRRRPTAAETAHRLAAITDSLAGLPAGPRLPEPPQPVDARRGRIGGVLAAVAALGLLAPGPAAVQAAPPPPTGQAPSS</sequence>
<dbReference type="EMBL" id="BMRB01000009">
    <property type="protein sequence ID" value="GGS57230.1"/>
    <property type="molecule type" value="Genomic_DNA"/>
</dbReference>
<name>A0A918LJI0_9PSEU</name>
<dbReference type="EC" id="2.7.11.1" evidence="1"/>
<evidence type="ECO:0000256" key="7">
    <source>
        <dbReference type="ARBA" id="ARBA00047899"/>
    </source>
</evidence>
<feature type="domain" description="Protein kinase" evidence="9">
    <location>
        <begin position="7"/>
        <end position="254"/>
    </location>
</feature>
<dbReference type="PROSITE" id="PS50011">
    <property type="entry name" value="PROTEIN_KINASE_DOM"/>
    <property type="match status" value="1"/>
</dbReference>
<dbReference type="PANTHER" id="PTHR43671:SF98">
    <property type="entry name" value="SERINE_THREONINE-PROTEIN KINASE NEK11"/>
    <property type="match status" value="1"/>
</dbReference>
<evidence type="ECO:0000313" key="11">
    <source>
        <dbReference type="Proteomes" id="UP000660680"/>
    </source>
</evidence>
<dbReference type="RefSeq" id="WP_189214002.1">
    <property type="nucleotide sequence ID" value="NZ_BMRB01000009.1"/>
</dbReference>
<keyword evidence="5" id="KW-0418">Kinase</keyword>
<reference evidence="10" key="1">
    <citation type="journal article" date="2014" name="Int. J. Syst. Evol. Microbiol.">
        <title>Complete genome sequence of Corynebacterium casei LMG S-19264T (=DSM 44701T), isolated from a smear-ripened cheese.</title>
        <authorList>
            <consortium name="US DOE Joint Genome Institute (JGI-PGF)"/>
            <person name="Walter F."/>
            <person name="Albersmeier A."/>
            <person name="Kalinowski J."/>
            <person name="Ruckert C."/>
        </authorList>
    </citation>
    <scope>NUCLEOTIDE SEQUENCE</scope>
    <source>
        <strain evidence="10">JCM 3276</strain>
    </source>
</reference>
<protein>
    <recommendedName>
        <fullName evidence="1">non-specific serine/threonine protein kinase</fullName>
        <ecNumber evidence="1">2.7.11.1</ecNumber>
    </recommendedName>
</protein>
<dbReference type="Pfam" id="PF00069">
    <property type="entry name" value="Pkinase"/>
    <property type="match status" value="1"/>
</dbReference>
<dbReference type="Gene3D" id="1.10.510.10">
    <property type="entry name" value="Transferase(Phosphotransferase) domain 1"/>
    <property type="match status" value="1"/>
</dbReference>
<organism evidence="10 11">
    <name type="scientific">Actinokineospora fastidiosa</name>
    <dbReference type="NCBI Taxonomy" id="1816"/>
    <lineage>
        <taxon>Bacteria</taxon>
        <taxon>Bacillati</taxon>
        <taxon>Actinomycetota</taxon>
        <taxon>Actinomycetes</taxon>
        <taxon>Pseudonocardiales</taxon>
        <taxon>Pseudonocardiaceae</taxon>
        <taxon>Actinokineospora</taxon>
    </lineage>
</organism>
<evidence type="ECO:0000256" key="3">
    <source>
        <dbReference type="ARBA" id="ARBA00022679"/>
    </source>
</evidence>
<keyword evidence="4" id="KW-0547">Nucleotide-binding</keyword>
<dbReference type="Proteomes" id="UP000660680">
    <property type="component" value="Unassembled WGS sequence"/>
</dbReference>
<evidence type="ECO:0000256" key="1">
    <source>
        <dbReference type="ARBA" id="ARBA00012513"/>
    </source>
</evidence>
<accession>A0A918LJI0</accession>
<keyword evidence="6" id="KW-0067">ATP-binding</keyword>
<dbReference type="GO" id="GO:0005524">
    <property type="term" value="F:ATP binding"/>
    <property type="evidence" value="ECO:0007669"/>
    <property type="project" value="UniProtKB-KW"/>
</dbReference>